<evidence type="ECO:0000313" key="2">
    <source>
        <dbReference type="EMBL" id="EME80629.1"/>
    </source>
</evidence>
<keyword evidence="3" id="KW-1185">Reference proteome</keyword>
<proteinExistence type="predicted"/>
<sequence length="670" mass="76346">MPARPSSPGESDLLSTTGRRLLPGSSNDKPADFELCMVIRLVHPLASVRAASCRRPQSSLKRCFQFSPIRLAQQINTILISSLALMLVLSLQPSHGRPDTTPPMFSFRATDSSPRAATLRLLRMPFLMCLLARTIARLHPLPRSCSSPSRRLRPCRRDADLAVSLEIKSATSRLLTTHSNACYNGKHSWMAWFERKMVDLDNPVAVTMTWDEEYSDDDRTMAVRTVQGNLRIYTYRDFMPIWGPQVHICTAEITESEPCPRIVERRALLTHLVILRSMKAKSCRNETKRISTLMSSFRASCVRFQVTIYNDLFECERGDVLAPPIENGKGSRPEKSEWPEVKQWQSTQFDSRIEIRKQHAFQPHKIRRIIHCKSKNTFPLSTTISSKKSKKFEKSHISTSSPQGLRCLELHEPCRAKPTATANCANKGNIRTDCPKARAWGFSWVCIGKLLTSWGLGNVDWDYALFLTLLTLVDWRVLCRYGFPLETTAIPLIQRAPSVDAIFRRSFGYTLRLSAHVTSTLCPLASFKLGALTCTTLAAIQLLPVECSLNRSCATKMERVPDRTRWQLLQPFELALAKGFRPPISRERLSAKPRPRIRLRIKRTGFGAWEDQRVETGEREVHHDGPAITPFGKGWIDLKLKRREIPRNSKQDIEEMNRTKCQPEIHIRPH</sequence>
<dbReference type="GeneID" id="19333787"/>
<dbReference type="RefSeq" id="XP_007929515.1">
    <property type="nucleotide sequence ID" value="XM_007931324.1"/>
</dbReference>
<evidence type="ECO:0000256" key="1">
    <source>
        <dbReference type="SAM" id="MobiDB-lite"/>
    </source>
</evidence>
<accession>M2ZNF6</accession>
<dbReference type="VEuPathDB" id="FungiDB:MYCFIDRAFT_177559"/>
<dbReference type="HOGENOM" id="CLU_409993_0_0_1"/>
<feature type="region of interest" description="Disordered" evidence="1">
    <location>
        <begin position="649"/>
        <end position="670"/>
    </location>
</feature>
<name>M2ZNF6_PSEFD</name>
<dbReference type="EMBL" id="KB446561">
    <property type="protein sequence ID" value="EME80629.1"/>
    <property type="molecule type" value="Genomic_DNA"/>
</dbReference>
<organism evidence="2 3">
    <name type="scientific">Pseudocercospora fijiensis (strain CIRAD86)</name>
    <name type="common">Black leaf streak disease fungus</name>
    <name type="synonym">Mycosphaerella fijiensis</name>
    <dbReference type="NCBI Taxonomy" id="383855"/>
    <lineage>
        <taxon>Eukaryota</taxon>
        <taxon>Fungi</taxon>
        <taxon>Dikarya</taxon>
        <taxon>Ascomycota</taxon>
        <taxon>Pezizomycotina</taxon>
        <taxon>Dothideomycetes</taxon>
        <taxon>Dothideomycetidae</taxon>
        <taxon>Mycosphaerellales</taxon>
        <taxon>Mycosphaerellaceae</taxon>
        <taxon>Pseudocercospora</taxon>
    </lineage>
</organism>
<gene>
    <name evidence="2" type="ORF">MYCFIDRAFT_177559</name>
</gene>
<reference evidence="2 3" key="1">
    <citation type="journal article" date="2012" name="PLoS Pathog.">
        <title>Diverse lifestyles and strategies of plant pathogenesis encoded in the genomes of eighteen Dothideomycetes fungi.</title>
        <authorList>
            <person name="Ohm R.A."/>
            <person name="Feau N."/>
            <person name="Henrissat B."/>
            <person name="Schoch C.L."/>
            <person name="Horwitz B.A."/>
            <person name="Barry K.W."/>
            <person name="Condon B.J."/>
            <person name="Copeland A.C."/>
            <person name="Dhillon B."/>
            <person name="Glaser F."/>
            <person name="Hesse C.N."/>
            <person name="Kosti I."/>
            <person name="LaButti K."/>
            <person name="Lindquist E.A."/>
            <person name="Lucas S."/>
            <person name="Salamov A.A."/>
            <person name="Bradshaw R.E."/>
            <person name="Ciuffetti L."/>
            <person name="Hamelin R.C."/>
            <person name="Kema G.H.J."/>
            <person name="Lawrence C."/>
            <person name="Scott J.A."/>
            <person name="Spatafora J.W."/>
            <person name="Turgeon B.G."/>
            <person name="de Wit P.J.G.M."/>
            <person name="Zhong S."/>
            <person name="Goodwin S.B."/>
            <person name="Grigoriev I.V."/>
        </authorList>
    </citation>
    <scope>NUCLEOTIDE SEQUENCE [LARGE SCALE GENOMIC DNA]</scope>
    <source>
        <strain evidence="2 3">CIRAD86</strain>
    </source>
</reference>
<dbReference type="KEGG" id="pfj:MYCFIDRAFT_177559"/>
<feature type="compositionally biased region" description="Polar residues" evidence="1">
    <location>
        <begin position="13"/>
        <end position="25"/>
    </location>
</feature>
<protein>
    <submittedName>
        <fullName evidence="2">Uncharacterized protein</fullName>
    </submittedName>
</protein>
<dbReference type="AlphaFoldDB" id="M2ZNF6"/>
<feature type="region of interest" description="Disordered" evidence="1">
    <location>
        <begin position="1"/>
        <end position="25"/>
    </location>
</feature>
<dbReference type="Proteomes" id="UP000016932">
    <property type="component" value="Unassembled WGS sequence"/>
</dbReference>
<evidence type="ECO:0000313" key="3">
    <source>
        <dbReference type="Proteomes" id="UP000016932"/>
    </source>
</evidence>